<dbReference type="Gene3D" id="1.10.150.130">
    <property type="match status" value="1"/>
</dbReference>
<feature type="compositionally biased region" description="Polar residues" evidence="3">
    <location>
        <begin position="136"/>
        <end position="163"/>
    </location>
</feature>
<evidence type="ECO:0000256" key="2">
    <source>
        <dbReference type="ARBA" id="ARBA00023172"/>
    </source>
</evidence>
<evidence type="ECO:0000256" key="3">
    <source>
        <dbReference type="SAM" id="MobiDB-lite"/>
    </source>
</evidence>
<dbReference type="AlphaFoldDB" id="A0A0G4HEP3"/>
<protein>
    <submittedName>
        <fullName evidence="4">Uncharacterized protein</fullName>
    </submittedName>
</protein>
<keyword evidence="1" id="KW-0238">DNA-binding</keyword>
<feature type="compositionally biased region" description="Pro residues" evidence="3">
    <location>
        <begin position="79"/>
        <end position="94"/>
    </location>
</feature>
<dbReference type="InterPro" id="IPR010998">
    <property type="entry name" value="Integrase_recombinase_N"/>
</dbReference>
<dbReference type="EMBL" id="CDMZ01002467">
    <property type="protein sequence ID" value="CEM42512.1"/>
    <property type="molecule type" value="Genomic_DNA"/>
</dbReference>
<dbReference type="GO" id="GO:0003677">
    <property type="term" value="F:DNA binding"/>
    <property type="evidence" value="ECO:0007669"/>
    <property type="project" value="UniProtKB-KW"/>
</dbReference>
<dbReference type="InterPro" id="IPR013762">
    <property type="entry name" value="Integrase-like_cat_sf"/>
</dbReference>
<dbReference type="Gene3D" id="1.10.443.10">
    <property type="entry name" value="Intergrase catalytic core"/>
    <property type="match status" value="1"/>
</dbReference>
<feature type="compositionally biased region" description="Polar residues" evidence="3">
    <location>
        <begin position="110"/>
        <end position="126"/>
    </location>
</feature>
<evidence type="ECO:0000313" key="4">
    <source>
        <dbReference type="EMBL" id="CEM42512.1"/>
    </source>
</evidence>
<dbReference type="PhylomeDB" id="A0A0G4HEP3"/>
<proteinExistence type="predicted"/>
<feature type="region of interest" description="Disordered" evidence="3">
    <location>
        <begin position="1"/>
        <end position="96"/>
    </location>
</feature>
<gene>
    <name evidence="4" type="ORF">Cvel_26797</name>
</gene>
<name>A0A0G4HEP3_9ALVE</name>
<sequence length="573" mass="63232">MTRLHVYAGARGPPRGVLLGPVENFWKQTSRPVGPREQRHTGSGPAKPQQPALPPARVQNKQEQRNVGGATAATSQRAPPKPVPRPPPPPPAPIPLTWMTVANNAIARGGQTSAEQAKATSPSQPITKRKGMQADASGSSPPNQSQASRPQSVFAQMARSTSLRGWGPSASETASRRSTSRHGKPYPATKTADQMPFAHPSTAPFLPALIHIHRETRQLAAHRPPPSASAATHALFARALQIDRKALAPSTRKSYEDALRAVRALSPQNPDEFLPMTEVWQAAAVFSALDGRPASVKRTWKSAIQWKHKRQGLPPPPFEHPALTHYWHGLEKQLRHHVQGKRPLTCQEFEQDFLEGSTRNSSNCALLKARRDAALASLLFFGCRRFGDVQHLIRSHVMRCYKTTESGAFLLDNQGNKIPDGFALFIVRQKNDPYGRGQWLPLSEFTSRVHVGAVWDRFLAVAPAEGPIFRATRGARWAESFDYAKAAGDVRTPTLQRSTWHQSVREAFAARLTQVQAKDIAVHSFHKGGYSRLLRLGFPEDVQIDLIGHRGKSVGAAYGFRPLQELREFQAKM</sequence>
<feature type="region of interest" description="Disordered" evidence="3">
    <location>
        <begin position="110"/>
        <end position="197"/>
    </location>
</feature>
<dbReference type="VEuPathDB" id="CryptoDB:Cvel_26797"/>
<dbReference type="GO" id="GO:0006310">
    <property type="term" value="P:DNA recombination"/>
    <property type="evidence" value="ECO:0007669"/>
    <property type="project" value="UniProtKB-KW"/>
</dbReference>
<accession>A0A0G4HEP3</accession>
<dbReference type="SUPFAM" id="SSF56349">
    <property type="entry name" value="DNA breaking-rejoining enzymes"/>
    <property type="match status" value="1"/>
</dbReference>
<reference evidence="4" key="1">
    <citation type="submission" date="2014-11" db="EMBL/GenBank/DDBJ databases">
        <authorList>
            <person name="Otto D Thomas"/>
            <person name="Naeem Raeece"/>
        </authorList>
    </citation>
    <scope>NUCLEOTIDE SEQUENCE</scope>
</reference>
<dbReference type="GO" id="GO:0015074">
    <property type="term" value="P:DNA integration"/>
    <property type="evidence" value="ECO:0007669"/>
    <property type="project" value="InterPro"/>
</dbReference>
<organism evidence="4">
    <name type="scientific">Chromera velia CCMP2878</name>
    <dbReference type="NCBI Taxonomy" id="1169474"/>
    <lineage>
        <taxon>Eukaryota</taxon>
        <taxon>Sar</taxon>
        <taxon>Alveolata</taxon>
        <taxon>Colpodellida</taxon>
        <taxon>Chromeraceae</taxon>
        <taxon>Chromera</taxon>
    </lineage>
</organism>
<keyword evidence="2" id="KW-0233">DNA recombination</keyword>
<evidence type="ECO:0000256" key="1">
    <source>
        <dbReference type="ARBA" id="ARBA00023125"/>
    </source>
</evidence>
<dbReference type="InterPro" id="IPR011010">
    <property type="entry name" value="DNA_brk_join_enz"/>
</dbReference>